<reference evidence="2 3" key="1">
    <citation type="submission" date="2021-06" db="EMBL/GenBank/DDBJ databases">
        <title>Caerostris extrusa draft genome.</title>
        <authorList>
            <person name="Kono N."/>
            <person name="Arakawa K."/>
        </authorList>
    </citation>
    <scope>NUCLEOTIDE SEQUENCE [LARGE SCALE GENOMIC DNA]</scope>
</reference>
<dbReference type="AlphaFoldDB" id="A0AAV4Y5N3"/>
<dbReference type="SUPFAM" id="SSF48726">
    <property type="entry name" value="Immunoglobulin"/>
    <property type="match status" value="2"/>
</dbReference>
<gene>
    <name evidence="2" type="primary">AVEN_13616_1</name>
    <name evidence="2" type="ORF">CEXT_277241</name>
</gene>
<sequence length="164" mass="18565">MRQKNCGRDLSSRGRRKLPFLCNKLELSFDPKIPGYPRYHMEVNEDEGVYNLHIKSVNFQDEGEFQCQVGPAMNHTPIRAGAQLRILIPPDYLTVNGLGQASTMEVSENVTVRLTCQAVGSKPAAQLKWYKNNVEVPKGKYLSLFSPINSYKKNIVLPIDNDVR</sequence>
<name>A0AAV4Y5N3_CAEEX</name>
<dbReference type="PANTHER" id="PTHR45889">
    <property type="entry name" value="IG-LIKE DOMAIN-CONTAINING PROTEIN"/>
    <property type="match status" value="1"/>
</dbReference>
<accession>A0AAV4Y5N3</accession>
<dbReference type="InterPro" id="IPR013783">
    <property type="entry name" value="Ig-like_fold"/>
</dbReference>
<dbReference type="InterPro" id="IPR036179">
    <property type="entry name" value="Ig-like_dom_sf"/>
</dbReference>
<dbReference type="InterPro" id="IPR007110">
    <property type="entry name" value="Ig-like_dom"/>
</dbReference>
<comment type="caution">
    <text evidence="2">The sequence shown here is derived from an EMBL/GenBank/DDBJ whole genome shotgun (WGS) entry which is preliminary data.</text>
</comment>
<feature type="domain" description="Ig-like" evidence="1">
    <location>
        <begin position="90"/>
        <end position="164"/>
    </location>
</feature>
<protein>
    <submittedName>
        <fullName evidence="2">Ig-like domain-containing protein</fullName>
    </submittedName>
</protein>
<dbReference type="Proteomes" id="UP001054945">
    <property type="component" value="Unassembled WGS sequence"/>
</dbReference>
<proteinExistence type="predicted"/>
<dbReference type="Gene3D" id="2.60.40.10">
    <property type="entry name" value="Immunoglobulins"/>
    <property type="match status" value="2"/>
</dbReference>
<dbReference type="PROSITE" id="PS50835">
    <property type="entry name" value="IG_LIKE"/>
    <property type="match status" value="1"/>
</dbReference>
<evidence type="ECO:0000259" key="1">
    <source>
        <dbReference type="PROSITE" id="PS50835"/>
    </source>
</evidence>
<keyword evidence="3" id="KW-1185">Reference proteome</keyword>
<organism evidence="2 3">
    <name type="scientific">Caerostris extrusa</name>
    <name type="common">Bark spider</name>
    <name type="synonym">Caerostris bankana</name>
    <dbReference type="NCBI Taxonomy" id="172846"/>
    <lineage>
        <taxon>Eukaryota</taxon>
        <taxon>Metazoa</taxon>
        <taxon>Ecdysozoa</taxon>
        <taxon>Arthropoda</taxon>
        <taxon>Chelicerata</taxon>
        <taxon>Arachnida</taxon>
        <taxon>Araneae</taxon>
        <taxon>Araneomorphae</taxon>
        <taxon>Entelegynae</taxon>
        <taxon>Araneoidea</taxon>
        <taxon>Araneidae</taxon>
        <taxon>Caerostris</taxon>
    </lineage>
</organism>
<evidence type="ECO:0000313" key="2">
    <source>
        <dbReference type="EMBL" id="GIZ01525.1"/>
    </source>
</evidence>
<evidence type="ECO:0000313" key="3">
    <source>
        <dbReference type="Proteomes" id="UP001054945"/>
    </source>
</evidence>
<dbReference type="EMBL" id="BPLR01001315">
    <property type="protein sequence ID" value="GIZ01525.1"/>
    <property type="molecule type" value="Genomic_DNA"/>
</dbReference>
<dbReference type="PANTHER" id="PTHR45889:SF8">
    <property type="entry name" value="IG-LIKE DOMAIN-CONTAINING PROTEIN"/>
    <property type="match status" value="1"/>
</dbReference>
<dbReference type="Pfam" id="PF13895">
    <property type="entry name" value="Ig_2"/>
    <property type="match status" value="1"/>
</dbReference>